<keyword evidence="2" id="KW-1185">Reference proteome</keyword>
<name>E9GI60_DAPPU</name>
<gene>
    <name evidence="1" type="ORF">DAPPUDRAFT_318217</name>
</gene>
<dbReference type="Proteomes" id="UP000000305">
    <property type="component" value="Unassembled WGS sequence"/>
</dbReference>
<accession>E9GI60</accession>
<dbReference type="HOGENOM" id="CLU_2173521_0_0_1"/>
<evidence type="ECO:0000313" key="2">
    <source>
        <dbReference type="Proteomes" id="UP000000305"/>
    </source>
</evidence>
<sequence length="110" mass="12470">MSKVVIVFAFFEVSFIPSGYTHVSLVFPVTYKFQNNLVFITTSATKQQLFDQNVVDGGNRDLRDVIALAFSYVVGVTCGCNKLRPCKVDTIIKYTRMPYETFKLAMAHTR</sequence>
<evidence type="ECO:0000313" key="1">
    <source>
        <dbReference type="EMBL" id="EFX80620.1"/>
    </source>
</evidence>
<reference evidence="1 2" key="1">
    <citation type="journal article" date="2011" name="Science">
        <title>The ecoresponsive genome of Daphnia pulex.</title>
        <authorList>
            <person name="Colbourne J.K."/>
            <person name="Pfrender M.E."/>
            <person name="Gilbert D."/>
            <person name="Thomas W.K."/>
            <person name="Tucker A."/>
            <person name="Oakley T.H."/>
            <person name="Tokishita S."/>
            <person name="Aerts A."/>
            <person name="Arnold G.J."/>
            <person name="Basu M.K."/>
            <person name="Bauer D.J."/>
            <person name="Caceres C.E."/>
            <person name="Carmel L."/>
            <person name="Casola C."/>
            <person name="Choi J.H."/>
            <person name="Detter J.C."/>
            <person name="Dong Q."/>
            <person name="Dusheyko S."/>
            <person name="Eads B.D."/>
            <person name="Frohlich T."/>
            <person name="Geiler-Samerotte K.A."/>
            <person name="Gerlach D."/>
            <person name="Hatcher P."/>
            <person name="Jogdeo S."/>
            <person name="Krijgsveld J."/>
            <person name="Kriventseva E.V."/>
            <person name="Kultz D."/>
            <person name="Laforsch C."/>
            <person name="Lindquist E."/>
            <person name="Lopez J."/>
            <person name="Manak J.R."/>
            <person name="Muller J."/>
            <person name="Pangilinan J."/>
            <person name="Patwardhan R.P."/>
            <person name="Pitluck S."/>
            <person name="Pritham E.J."/>
            <person name="Rechtsteiner A."/>
            <person name="Rho M."/>
            <person name="Rogozin I.B."/>
            <person name="Sakarya O."/>
            <person name="Salamov A."/>
            <person name="Schaack S."/>
            <person name="Shapiro H."/>
            <person name="Shiga Y."/>
            <person name="Skalitzky C."/>
            <person name="Smith Z."/>
            <person name="Souvorov A."/>
            <person name="Sung W."/>
            <person name="Tang Z."/>
            <person name="Tsuchiya D."/>
            <person name="Tu H."/>
            <person name="Vos H."/>
            <person name="Wang M."/>
            <person name="Wolf Y.I."/>
            <person name="Yamagata H."/>
            <person name="Yamada T."/>
            <person name="Ye Y."/>
            <person name="Shaw J.R."/>
            <person name="Andrews J."/>
            <person name="Crease T.J."/>
            <person name="Tang H."/>
            <person name="Lucas S.M."/>
            <person name="Robertson H.M."/>
            <person name="Bork P."/>
            <person name="Koonin E.V."/>
            <person name="Zdobnov E.M."/>
            <person name="Grigoriev I.V."/>
            <person name="Lynch M."/>
            <person name="Boore J.L."/>
        </authorList>
    </citation>
    <scope>NUCLEOTIDE SEQUENCE [LARGE SCALE GENOMIC DNA]</scope>
</reference>
<dbReference type="OrthoDB" id="5956066at2759"/>
<dbReference type="AlphaFoldDB" id="E9GI60"/>
<dbReference type="KEGG" id="dpx:DAPPUDRAFT_318217"/>
<proteinExistence type="predicted"/>
<dbReference type="InParanoid" id="E9GI60"/>
<protein>
    <submittedName>
        <fullName evidence="1">Uncharacterized protein</fullName>
    </submittedName>
</protein>
<organism evidence="1 2">
    <name type="scientific">Daphnia pulex</name>
    <name type="common">Water flea</name>
    <dbReference type="NCBI Taxonomy" id="6669"/>
    <lineage>
        <taxon>Eukaryota</taxon>
        <taxon>Metazoa</taxon>
        <taxon>Ecdysozoa</taxon>
        <taxon>Arthropoda</taxon>
        <taxon>Crustacea</taxon>
        <taxon>Branchiopoda</taxon>
        <taxon>Diplostraca</taxon>
        <taxon>Cladocera</taxon>
        <taxon>Anomopoda</taxon>
        <taxon>Daphniidae</taxon>
        <taxon>Daphnia</taxon>
    </lineage>
</organism>
<dbReference type="EMBL" id="GL732546">
    <property type="protein sequence ID" value="EFX80620.1"/>
    <property type="molecule type" value="Genomic_DNA"/>
</dbReference>